<evidence type="ECO:0000313" key="3">
    <source>
        <dbReference type="EMBL" id="SNY50288.1"/>
    </source>
</evidence>
<dbReference type="InterPro" id="IPR004513">
    <property type="entry name" value="FtsX"/>
</dbReference>
<feature type="transmembrane region" description="Helical" evidence="1">
    <location>
        <begin position="35"/>
        <end position="61"/>
    </location>
</feature>
<keyword evidence="4" id="KW-1185">Reference proteome</keyword>
<reference evidence="3 4" key="1">
    <citation type="submission" date="2017-09" db="EMBL/GenBank/DDBJ databases">
        <authorList>
            <person name="Ehlers B."/>
            <person name="Leendertz F.H."/>
        </authorList>
    </citation>
    <scope>NUCLEOTIDE SEQUENCE [LARGE SCALE GENOMIC DNA]</scope>
    <source>
        <strain evidence="3 4">CGMCC 4.6857</strain>
    </source>
</reference>
<organism evidence="3 4">
    <name type="scientific">Paractinoplanes atraurantiacus</name>
    <dbReference type="NCBI Taxonomy" id="1036182"/>
    <lineage>
        <taxon>Bacteria</taxon>
        <taxon>Bacillati</taxon>
        <taxon>Actinomycetota</taxon>
        <taxon>Actinomycetes</taxon>
        <taxon>Micromonosporales</taxon>
        <taxon>Micromonosporaceae</taxon>
        <taxon>Paractinoplanes</taxon>
    </lineage>
</organism>
<dbReference type="GO" id="GO:0016020">
    <property type="term" value="C:membrane"/>
    <property type="evidence" value="ECO:0007669"/>
    <property type="project" value="InterPro"/>
</dbReference>
<dbReference type="PANTHER" id="PTHR47755">
    <property type="entry name" value="CELL DIVISION PROTEIN FTSX"/>
    <property type="match status" value="1"/>
</dbReference>
<dbReference type="GO" id="GO:0051301">
    <property type="term" value="P:cell division"/>
    <property type="evidence" value="ECO:0007669"/>
    <property type="project" value="UniProtKB-KW"/>
</dbReference>
<dbReference type="PANTHER" id="PTHR47755:SF1">
    <property type="entry name" value="CELL DIVISION PROTEIN FTSX"/>
    <property type="match status" value="1"/>
</dbReference>
<dbReference type="AlphaFoldDB" id="A0A285IQM1"/>
<evidence type="ECO:0000313" key="4">
    <source>
        <dbReference type="Proteomes" id="UP000219612"/>
    </source>
</evidence>
<sequence length="181" mass="19934">MRLCSRVQIGCETFYTMPGVTEPEAPSTPRSSRPVLIAVAVLIALVGILAGAGGGVGYLLYAGFRKPVERSYDISVFLKSEVTEAQKTAVRDQLERAPHQGEVKFESRAQALARFKELWKDDPEFVNQVGPNSLPESYRFTWRGATFDCEPLAAVRKLPGVNDLVIVMYPTKNEPAGSIRC</sequence>
<dbReference type="Proteomes" id="UP000219612">
    <property type="component" value="Unassembled WGS sequence"/>
</dbReference>
<keyword evidence="3" id="KW-0131">Cell cycle</keyword>
<accession>A0A285IQM1</accession>
<keyword evidence="1" id="KW-0472">Membrane</keyword>
<gene>
    <name evidence="3" type="ORF">SAMN05421748_110283</name>
</gene>
<keyword evidence="1" id="KW-1133">Transmembrane helix</keyword>
<dbReference type="EMBL" id="OBDY01000010">
    <property type="protein sequence ID" value="SNY50288.1"/>
    <property type="molecule type" value="Genomic_DNA"/>
</dbReference>
<keyword evidence="1" id="KW-0812">Transmembrane</keyword>
<dbReference type="Pfam" id="PF18075">
    <property type="entry name" value="FtsX_ECD"/>
    <property type="match status" value="1"/>
</dbReference>
<feature type="domain" description="FtsX extracellular" evidence="2">
    <location>
        <begin position="74"/>
        <end position="163"/>
    </location>
</feature>
<evidence type="ECO:0000256" key="1">
    <source>
        <dbReference type="SAM" id="Phobius"/>
    </source>
</evidence>
<evidence type="ECO:0000259" key="2">
    <source>
        <dbReference type="Pfam" id="PF18075"/>
    </source>
</evidence>
<proteinExistence type="predicted"/>
<dbReference type="InterPro" id="IPR040690">
    <property type="entry name" value="FtsX_ECD"/>
</dbReference>
<name>A0A285IQM1_9ACTN</name>
<protein>
    <submittedName>
        <fullName evidence="3">Cell division transport system permease protein</fullName>
    </submittedName>
</protein>
<keyword evidence="3" id="KW-0132">Cell division</keyword>
<dbReference type="Gene3D" id="3.30.70.3040">
    <property type="match status" value="1"/>
</dbReference>